<dbReference type="GeneID" id="17251044"/>
<dbReference type="SUPFAM" id="SSF51905">
    <property type="entry name" value="FAD/NAD(P)-binding domain"/>
    <property type="match status" value="1"/>
</dbReference>
<dbReference type="Gene3D" id="3.50.50.60">
    <property type="entry name" value="FAD/NAD(P)-binding domain"/>
    <property type="match status" value="1"/>
</dbReference>
<evidence type="ECO:0000313" key="3">
    <source>
        <dbReference type="Proteomes" id="UP000013827"/>
    </source>
</evidence>
<evidence type="ECO:0008006" key="4">
    <source>
        <dbReference type="Google" id="ProtNLM"/>
    </source>
</evidence>
<reference evidence="3" key="1">
    <citation type="journal article" date="2013" name="Nature">
        <title>Pan genome of the phytoplankton Emiliania underpins its global distribution.</title>
        <authorList>
            <person name="Read B.A."/>
            <person name="Kegel J."/>
            <person name="Klute M.J."/>
            <person name="Kuo A."/>
            <person name="Lefebvre S.C."/>
            <person name="Maumus F."/>
            <person name="Mayer C."/>
            <person name="Miller J."/>
            <person name="Monier A."/>
            <person name="Salamov A."/>
            <person name="Young J."/>
            <person name="Aguilar M."/>
            <person name="Claverie J.M."/>
            <person name="Frickenhaus S."/>
            <person name="Gonzalez K."/>
            <person name="Herman E.K."/>
            <person name="Lin Y.C."/>
            <person name="Napier J."/>
            <person name="Ogata H."/>
            <person name="Sarno A.F."/>
            <person name="Shmutz J."/>
            <person name="Schroeder D."/>
            <person name="de Vargas C."/>
            <person name="Verret F."/>
            <person name="von Dassow P."/>
            <person name="Valentin K."/>
            <person name="Van de Peer Y."/>
            <person name="Wheeler G."/>
            <person name="Dacks J.B."/>
            <person name="Delwiche C.F."/>
            <person name="Dyhrman S.T."/>
            <person name="Glockner G."/>
            <person name="John U."/>
            <person name="Richards T."/>
            <person name="Worden A.Z."/>
            <person name="Zhang X."/>
            <person name="Grigoriev I.V."/>
            <person name="Allen A.E."/>
            <person name="Bidle K."/>
            <person name="Borodovsky M."/>
            <person name="Bowler C."/>
            <person name="Brownlee C."/>
            <person name="Cock J.M."/>
            <person name="Elias M."/>
            <person name="Gladyshev V.N."/>
            <person name="Groth M."/>
            <person name="Guda C."/>
            <person name="Hadaegh A."/>
            <person name="Iglesias-Rodriguez M.D."/>
            <person name="Jenkins J."/>
            <person name="Jones B.M."/>
            <person name="Lawson T."/>
            <person name="Leese F."/>
            <person name="Lindquist E."/>
            <person name="Lobanov A."/>
            <person name="Lomsadze A."/>
            <person name="Malik S.B."/>
            <person name="Marsh M.E."/>
            <person name="Mackinder L."/>
            <person name="Mock T."/>
            <person name="Mueller-Roeber B."/>
            <person name="Pagarete A."/>
            <person name="Parker M."/>
            <person name="Probert I."/>
            <person name="Quesneville H."/>
            <person name="Raines C."/>
            <person name="Rensing S.A."/>
            <person name="Riano-Pachon D.M."/>
            <person name="Richier S."/>
            <person name="Rokitta S."/>
            <person name="Shiraiwa Y."/>
            <person name="Soanes D.M."/>
            <person name="van der Giezen M."/>
            <person name="Wahlund T.M."/>
            <person name="Williams B."/>
            <person name="Wilson W."/>
            <person name="Wolfe G."/>
            <person name="Wurch L.L."/>
        </authorList>
    </citation>
    <scope>NUCLEOTIDE SEQUENCE</scope>
</reference>
<dbReference type="HOGENOM" id="CLU_446523_0_0_1"/>
<sequence>MLATLRLLAAATAAFSPTYTPRARPTMMAATLTEQLMAKLPPNVQTGGAGGATTYDALLRLDDAWSRLRAGELPPAKQVVFDEPTAAVETAEYDLVVAGGNIGILLATALVLRGLRVAVLEGGDLRGREQDWNASRKEVMELVEAGVLSLEELDEVIGIEFNPVRCGFQGGADVWLNDVLNVGVRPEALVRCARARFEAAGGVVLERTPLSTVRVRPGAAVLTAADGREVRARLLIDCMGQRSPIVAQVRGGAPPDGVCVVVGSCADGYPKELNTFGDVIFADTLTEPAAGGAGCPTQYFWEAFPASASATQRTTYLFTYMGLEPERPSVMDIMEDYWRLLPRYQGVDLDDLTPERVLFGLFTSYKDSPLPVQFDRVMQIGDAGGLQSPLSFGGFGAITRHIGRLSDAVESALAADALSSAGETGAGVLRADGEQMSQSCTSTAPGMRGPLEGGHTAVTSYASGHTPRMDCSISGGKVRPVARCRCAGRRGGDMGLEQRATAGGARAVRGVRSASPLGVATGESGCAGICAGSFDCVRPCASDCMTGVNEADLDALMAGAADRLGAHCAGLSASRSHPPPPCATCDSSAEPLLASARSSIVTRPICVADCGS</sequence>
<feature type="region of interest" description="Disordered" evidence="1">
    <location>
        <begin position="433"/>
        <end position="459"/>
    </location>
</feature>
<dbReference type="AlphaFoldDB" id="A0A0D3I0V9"/>
<evidence type="ECO:0000313" key="2">
    <source>
        <dbReference type="EnsemblProtists" id="EOD04894"/>
    </source>
</evidence>
<dbReference type="eggNOG" id="ENOG502QW6A">
    <property type="taxonomic scope" value="Eukaryota"/>
</dbReference>
<name>A0A0D3I0V9_EMIH1</name>
<protein>
    <recommendedName>
        <fullName evidence="4">FAD dependent oxidoreductase domain-containing protein</fullName>
    </recommendedName>
</protein>
<dbReference type="STRING" id="2903.R1D7S3"/>
<reference evidence="2" key="2">
    <citation type="submission" date="2024-10" db="UniProtKB">
        <authorList>
            <consortium name="EnsemblProtists"/>
        </authorList>
    </citation>
    <scope>IDENTIFICATION</scope>
</reference>
<accession>A0A0D3I0V9</accession>
<evidence type="ECO:0000256" key="1">
    <source>
        <dbReference type="SAM" id="MobiDB-lite"/>
    </source>
</evidence>
<dbReference type="KEGG" id="ehx:EMIHUDRAFT_471269"/>
<dbReference type="Proteomes" id="UP000013827">
    <property type="component" value="Unassembled WGS sequence"/>
</dbReference>
<dbReference type="RefSeq" id="XP_005757323.1">
    <property type="nucleotide sequence ID" value="XM_005757266.1"/>
</dbReference>
<dbReference type="PANTHER" id="PTHR32098:SF5">
    <property type="entry name" value="LYCOPENE BETA_EPSILON CYCLASE PROTEIN"/>
    <property type="match status" value="1"/>
</dbReference>
<feature type="compositionally biased region" description="Polar residues" evidence="1">
    <location>
        <begin position="435"/>
        <end position="444"/>
    </location>
</feature>
<dbReference type="PANTHER" id="PTHR32098">
    <property type="entry name" value="LYCOPENE BETA/EPSILON CYCLASE PROTEIN"/>
    <property type="match status" value="1"/>
</dbReference>
<dbReference type="EnsemblProtists" id="EOD04894">
    <property type="protein sequence ID" value="EOD04894"/>
    <property type="gene ID" value="EMIHUDRAFT_471269"/>
</dbReference>
<keyword evidence="3" id="KW-1185">Reference proteome</keyword>
<dbReference type="InterPro" id="IPR036188">
    <property type="entry name" value="FAD/NAD-bd_sf"/>
</dbReference>
<organism evidence="2 3">
    <name type="scientific">Emiliania huxleyi (strain CCMP1516)</name>
    <dbReference type="NCBI Taxonomy" id="280463"/>
    <lineage>
        <taxon>Eukaryota</taxon>
        <taxon>Haptista</taxon>
        <taxon>Haptophyta</taxon>
        <taxon>Prymnesiophyceae</taxon>
        <taxon>Isochrysidales</taxon>
        <taxon>Noelaerhabdaceae</taxon>
        <taxon>Emiliania</taxon>
    </lineage>
</organism>
<proteinExistence type="predicted"/>
<dbReference type="PaxDb" id="2903-EOD04894"/>